<organism evidence="2 3">
    <name type="scientific">Trifolium medium</name>
    <dbReference type="NCBI Taxonomy" id="97028"/>
    <lineage>
        <taxon>Eukaryota</taxon>
        <taxon>Viridiplantae</taxon>
        <taxon>Streptophyta</taxon>
        <taxon>Embryophyta</taxon>
        <taxon>Tracheophyta</taxon>
        <taxon>Spermatophyta</taxon>
        <taxon>Magnoliopsida</taxon>
        <taxon>eudicotyledons</taxon>
        <taxon>Gunneridae</taxon>
        <taxon>Pentapetalae</taxon>
        <taxon>rosids</taxon>
        <taxon>fabids</taxon>
        <taxon>Fabales</taxon>
        <taxon>Fabaceae</taxon>
        <taxon>Papilionoideae</taxon>
        <taxon>50 kb inversion clade</taxon>
        <taxon>NPAAA clade</taxon>
        <taxon>Hologalegina</taxon>
        <taxon>IRL clade</taxon>
        <taxon>Trifolieae</taxon>
        <taxon>Trifolium</taxon>
    </lineage>
</organism>
<evidence type="ECO:0000313" key="3">
    <source>
        <dbReference type="Proteomes" id="UP000265520"/>
    </source>
</evidence>
<sequence>MWTEGDMEERVSEIGEFLALKPASNANNVQANFSGPNLGSNNDKEEGGKISKCVEGVRSKED</sequence>
<feature type="region of interest" description="Disordered" evidence="1">
    <location>
        <begin position="29"/>
        <end position="62"/>
    </location>
</feature>
<evidence type="ECO:0000313" key="2">
    <source>
        <dbReference type="EMBL" id="MCI93906.1"/>
    </source>
</evidence>
<protein>
    <submittedName>
        <fullName evidence="2">Uncharacterized protein</fullName>
    </submittedName>
</protein>
<evidence type="ECO:0000256" key="1">
    <source>
        <dbReference type="SAM" id="MobiDB-lite"/>
    </source>
</evidence>
<feature type="compositionally biased region" description="Polar residues" evidence="1">
    <location>
        <begin position="29"/>
        <end position="41"/>
    </location>
</feature>
<dbReference type="AlphaFoldDB" id="A0A392W0E8"/>
<accession>A0A392W0E8</accession>
<dbReference type="EMBL" id="LXQA011342206">
    <property type="protein sequence ID" value="MCI93906.1"/>
    <property type="molecule type" value="Genomic_DNA"/>
</dbReference>
<comment type="caution">
    <text evidence="2">The sequence shown here is derived from an EMBL/GenBank/DDBJ whole genome shotgun (WGS) entry which is preliminary data.</text>
</comment>
<reference evidence="2 3" key="1">
    <citation type="journal article" date="2018" name="Front. Plant Sci.">
        <title>Red Clover (Trifolium pratense) and Zigzag Clover (T. medium) - A Picture of Genomic Similarities and Differences.</title>
        <authorList>
            <person name="Dluhosova J."/>
            <person name="Istvanek J."/>
            <person name="Nedelnik J."/>
            <person name="Repkova J."/>
        </authorList>
    </citation>
    <scope>NUCLEOTIDE SEQUENCE [LARGE SCALE GENOMIC DNA]</scope>
    <source>
        <strain evidence="3">cv. 10/8</strain>
        <tissue evidence="2">Leaf</tissue>
    </source>
</reference>
<keyword evidence="3" id="KW-1185">Reference proteome</keyword>
<name>A0A392W0E8_9FABA</name>
<feature type="non-terminal residue" evidence="2">
    <location>
        <position position="62"/>
    </location>
</feature>
<proteinExistence type="predicted"/>
<dbReference type="Proteomes" id="UP000265520">
    <property type="component" value="Unassembled WGS sequence"/>
</dbReference>